<evidence type="ECO:0000313" key="1">
    <source>
        <dbReference type="EMBL" id="SVB91432.1"/>
    </source>
</evidence>
<protein>
    <submittedName>
        <fullName evidence="1">Uncharacterized protein</fullName>
    </submittedName>
</protein>
<sequence length="268" mass="29036">MKKSILLISLIMSVITAQPGGFSVPNAISFQGMLTNVDGSVYQDGDYELTFRLIRIIQGGTEQVMWEETHTAAVSNGVFSVILGSNTPLPQNVPGNAMLETQVGEEILAPRQPLTSVPFALRSNSAQFSNQSLMADTAQFAHNANYSVVSDSSSYAVNSLNTITMSGLTADELQKKILNEYILFETQTVPANIYVEIANISFNVEQNLDIQCFARFTDNTSDFSAGQIVLKNSVGEVIDYGATSWTAPPAVSSVLMTVQHFLVTPGNY</sequence>
<name>A0A382HWF7_9ZZZZ</name>
<gene>
    <name evidence="1" type="ORF">METZ01_LOCUS244286</name>
</gene>
<dbReference type="AlphaFoldDB" id="A0A382HWF7"/>
<dbReference type="EMBL" id="UINC01063615">
    <property type="protein sequence ID" value="SVB91432.1"/>
    <property type="molecule type" value="Genomic_DNA"/>
</dbReference>
<organism evidence="1">
    <name type="scientific">marine metagenome</name>
    <dbReference type="NCBI Taxonomy" id="408172"/>
    <lineage>
        <taxon>unclassified sequences</taxon>
        <taxon>metagenomes</taxon>
        <taxon>ecological metagenomes</taxon>
    </lineage>
</organism>
<accession>A0A382HWF7</accession>
<proteinExistence type="predicted"/>
<feature type="non-terminal residue" evidence="1">
    <location>
        <position position="268"/>
    </location>
</feature>
<reference evidence="1" key="1">
    <citation type="submission" date="2018-05" db="EMBL/GenBank/DDBJ databases">
        <authorList>
            <person name="Lanie J.A."/>
            <person name="Ng W.-L."/>
            <person name="Kazmierczak K.M."/>
            <person name="Andrzejewski T.M."/>
            <person name="Davidsen T.M."/>
            <person name="Wayne K.J."/>
            <person name="Tettelin H."/>
            <person name="Glass J.I."/>
            <person name="Rusch D."/>
            <person name="Podicherti R."/>
            <person name="Tsui H.-C.T."/>
            <person name="Winkler M.E."/>
        </authorList>
    </citation>
    <scope>NUCLEOTIDE SEQUENCE</scope>
</reference>